<evidence type="ECO:0000313" key="2">
    <source>
        <dbReference type="Proteomes" id="UP000001542"/>
    </source>
</evidence>
<dbReference type="VEuPathDB" id="TrichDB:TVAGG3_0513410"/>
<dbReference type="InterPro" id="IPR016024">
    <property type="entry name" value="ARM-type_fold"/>
</dbReference>
<proteinExistence type="predicted"/>
<reference evidence="1" key="2">
    <citation type="journal article" date="2007" name="Science">
        <title>Draft genome sequence of the sexually transmitted pathogen Trichomonas vaginalis.</title>
        <authorList>
            <person name="Carlton J.M."/>
            <person name="Hirt R.P."/>
            <person name="Silva J.C."/>
            <person name="Delcher A.L."/>
            <person name="Schatz M."/>
            <person name="Zhao Q."/>
            <person name="Wortman J.R."/>
            <person name="Bidwell S.L."/>
            <person name="Alsmark U.C.M."/>
            <person name="Besteiro S."/>
            <person name="Sicheritz-Ponten T."/>
            <person name="Noel C.J."/>
            <person name="Dacks J.B."/>
            <person name="Foster P.G."/>
            <person name="Simillion C."/>
            <person name="Van de Peer Y."/>
            <person name="Miranda-Saavedra D."/>
            <person name="Barton G.J."/>
            <person name="Westrop G.D."/>
            <person name="Mueller S."/>
            <person name="Dessi D."/>
            <person name="Fiori P.L."/>
            <person name="Ren Q."/>
            <person name="Paulsen I."/>
            <person name="Zhang H."/>
            <person name="Bastida-Corcuera F.D."/>
            <person name="Simoes-Barbosa A."/>
            <person name="Brown M.T."/>
            <person name="Hayes R.D."/>
            <person name="Mukherjee M."/>
            <person name="Okumura C.Y."/>
            <person name="Schneider R."/>
            <person name="Smith A.J."/>
            <person name="Vanacova S."/>
            <person name="Villalvazo M."/>
            <person name="Haas B.J."/>
            <person name="Pertea M."/>
            <person name="Feldblyum T.V."/>
            <person name="Utterback T.R."/>
            <person name="Shu C.L."/>
            <person name="Osoegawa K."/>
            <person name="de Jong P.J."/>
            <person name="Hrdy I."/>
            <person name="Horvathova L."/>
            <person name="Zubacova Z."/>
            <person name="Dolezal P."/>
            <person name="Malik S.B."/>
            <person name="Logsdon J.M. Jr."/>
            <person name="Henze K."/>
            <person name="Gupta A."/>
            <person name="Wang C.C."/>
            <person name="Dunne R.L."/>
            <person name="Upcroft J.A."/>
            <person name="Upcroft P."/>
            <person name="White O."/>
            <person name="Salzberg S.L."/>
            <person name="Tang P."/>
            <person name="Chiu C.-H."/>
            <person name="Lee Y.-S."/>
            <person name="Embley T.M."/>
            <person name="Coombs G.H."/>
            <person name="Mottram J.C."/>
            <person name="Tachezy J."/>
            <person name="Fraser-Liggett C.M."/>
            <person name="Johnson P.J."/>
        </authorList>
    </citation>
    <scope>NUCLEOTIDE SEQUENCE [LARGE SCALE GENOMIC DNA]</scope>
    <source>
        <strain evidence="1">G3</strain>
    </source>
</reference>
<reference evidence="1" key="1">
    <citation type="submission" date="2006-10" db="EMBL/GenBank/DDBJ databases">
        <authorList>
            <person name="Amadeo P."/>
            <person name="Zhao Q."/>
            <person name="Wortman J."/>
            <person name="Fraser-Liggett C."/>
            <person name="Carlton J."/>
        </authorList>
    </citation>
    <scope>NUCLEOTIDE SEQUENCE</scope>
    <source>
        <strain evidence="1">G3</strain>
    </source>
</reference>
<evidence type="ECO:0000313" key="1">
    <source>
        <dbReference type="EMBL" id="EAY17077.1"/>
    </source>
</evidence>
<dbReference type="VEuPathDB" id="TrichDB:TVAG_297560"/>
<dbReference type="Proteomes" id="UP000001542">
    <property type="component" value="Unassembled WGS sequence"/>
</dbReference>
<accession>A2DRF1</accession>
<protein>
    <submittedName>
        <fullName evidence="1">Uncharacterized protein</fullName>
    </submittedName>
</protein>
<dbReference type="AlphaFoldDB" id="A2DRF1"/>
<keyword evidence="2" id="KW-1185">Reference proteome</keyword>
<dbReference type="KEGG" id="tva:4775091"/>
<dbReference type="RefSeq" id="XP_001329300.1">
    <property type="nucleotide sequence ID" value="XM_001329265.1"/>
</dbReference>
<dbReference type="SUPFAM" id="SSF48371">
    <property type="entry name" value="ARM repeat"/>
    <property type="match status" value="1"/>
</dbReference>
<dbReference type="EMBL" id="DS113235">
    <property type="protein sequence ID" value="EAY17077.1"/>
    <property type="molecule type" value="Genomic_DNA"/>
</dbReference>
<gene>
    <name evidence="1" type="ORF">TVAG_297560</name>
</gene>
<dbReference type="InParanoid" id="A2DRF1"/>
<sequence>MDYKDPDPNNLHEKIQNDISNRMSYNIKSYDIEPQIIEDIENIMQQFQELFDSSIPDAYLENICRFFTMNSSLIIHIYNRIDYLSFILSTLLTTESKQSDVWRLNIAALTVREIPESIEQIQPYSLSILSLVDDANCFKYCIFLLQQLITKYPDISTYLVNNHIFKSLRQLKKIRNDTASQINDVFKLHREIIMNCDEQVLKKQIYQAFPAVHELFPTTDRKNMCYILDMLNRLISIFDNSPEIIFTKPIALEVLNFSPMRPELIDRILLILINLTFKNIAYFIDIDQNFNIIQTMLNSSASEKNYQTRIGLFMRLVMTISYTETGVQYLIGREFIPPIIDLYPSIIFKYQICYHYFLLSTIIFATDFITEFQFFPFIFDQIVEYIDDYSDSVLFHKFLQALEILTNPNRCNILQNINMDALFEMLQDKCDEDNEEIVTIAEEALKLLPEHED</sequence>
<name>A2DRF1_TRIV3</name>
<organism evidence="1 2">
    <name type="scientific">Trichomonas vaginalis (strain ATCC PRA-98 / G3)</name>
    <dbReference type="NCBI Taxonomy" id="412133"/>
    <lineage>
        <taxon>Eukaryota</taxon>
        <taxon>Metamonada</taxon>
        <taxon>Parabasalia</taxon>
        <taxon>Trichomonadida</taxon>
        <taxon>Trichomonadidae</taxon>
        <taxon>Trichomonas</taxon>
    </lineage>
</organism>